<protein>
    <submittedName>
        <fullName evidence="2">LPXTG-domain-containing protein cell wall anchor domain</fullName>
    </submittedName>
</protein>
<keyword evidence="3" id="KW-1185">Reference proteome</keyword>
<organism evidence="2 3">
    <name type="scientific">Corynebacterium otitidis ATCC 51513</name>
    <dbReference type="NCBI Taxonomy" id="883169"/>
    <lineage>
        <taxon>Bacteria</taxon>
        <taxon>Bacillati</taxon>
        <taxon>Actinomycetota</taxon>
        <taxon>Actinomycetes</taxon>
        <taxon>Mycobacteriales</taxon>
        <taxon>Corynebacteriaceae</taxon>
        <taxon>Corynebacterium</taxon>
    </lineage>
</organism>
<dbReference type="EMBL" id="AHAE01000045">
    <property type="protein sequence ID" value="EJZ82064.1"/>
    <property type="molecule type" value="Genomic_DNA"/>
</dbReference>
<keyword evidence="1" id="KW-1133">Transmembrane helix</keyword>
<evidence type="ECO:0000313" key="2">
    <source>
        <dbReference type="EMBL" id="EJZ82064.1"/>
    </source>
</evidence>
<gene>
    <name evidence="2" type="ORF">HMPREF9719_01047</name>
</gene>
<comment type="caution">
    <text evidence="2">The sequence shown here is derived from an EMBL/GenBank/DDBJ whole genome shotgun (WGS) entry which is preliminary data.</text>
</comment>
<evidence type="ECO:0000256" key="1">
    <source>
        <dbReference type="SAM" id="Phobius"/>
    </source>
</evidence>
<keyword evidence="1" id="KW-0472">Membrane</keyword>
<reference evidence="2 3" key="1">
    <citation type="submission" date="2012-08" db="EMBL/GenBank/DDBJ databases">
        <title>The Genome Sequence of Turicella otitidis ATCC 51513.</title>
        <authorList>
            <consortium name="The Broad Institute Genome Sequencing Platform"/>
            <person name="Earl A."/>
            <person name="Ward D."/>
            <person name="Feldgarden M."/>
            <person name="Gevers D."/>
            <person name="Huys G."/>
            <person name="Walker B."/>
            <person name="Young S.K."/>
            <person name="Zeng Q."/>
            <person name="Gargeya S."/>
            <person name="Fitzgerald M."/>
            <person name="Haas B."/>
            <person name="Abouelleil A."/>
            <person name="Alvarado L."/>
            <person name="Arachchi H.M."/>
            <person name="Berlin A.M."/>
            <person name="Chapman S.B."/>
            <person name="Goldberg J."/>
            <person name="Griggs A."/>
            <person name="Gujja S."/>
            <person name="Hansen M."/>
            <person name="Howarth C."/>
            <person name="Imamovic A."/>
            <person name="Larimer J."/>
            <person name="McCowen C."/>
            <person name="Montmayeur A."/>
            <person name="Murphy C."/>
            <person name="Neiman D."/>
            <person name="Pearson M."/>
            <person name="Priest M."/>
            <person name="Roberts A."/>
            <person name="Saif S."/>
            <person name="Shea T."/>
            <person name="Sisk P."/>
            <person name="Sykes S."/>
            <person name="Wortman J."/>
            <person name="Nusbaum C."/>
            <person name="Birren B."/>
        </authorList>
    </citation>
    <scope>NUCLEOTIDE SEQUENCE [LARGE SCALE GENOMIC DNA]</scope>
    <source>
        <strain evidence="2 3">ATCC 51513</strain>
    </source>
</reference>
<accession>K0YRE9</accession>
<proteinExistence type="predicted"/>
<dbReference type="HOGENOM" id="CLU_3386785_0_0_11"/>
<name>K0YRE9_9CORY</name>
<evidence type="ECO:0000313" key="3">
    <source>
        <dbReference type="Proteomes" id="UP000006078"/>
    </source>
</evidence>
<sequence>ALARTGDELLAALGAGLALVAIGGALVVARRRS</sequence>
<dbReference type="Proteomes" id="UP000006078">
    <property type="component" value="Unassembled WGS sequence"/>
</dbReference>
<dbReference type="AlphaFoldDB" id="K0YRE9"/>
<keyword evidence="1" id="KW-0812">Transmembrane</keyword>
<dbReference type="NCBIfam" id="TIGR01167">
    <property type="entry name" value="LPXTG_anchor"/>
    <property type="match status" value="1"/>
</dbReference>
<feature type="transmembrane region" description="Helical" evidence="1">
    <location>
        <begin position="12"/>
        <end position="29"/>
    </location>
</feature>
<feature type="non-terminal residue" evidence="2">
    <location>
        <position position="1"/>
    </location>
</feature>